<dbReference type="EMBL" id="CP044543">
    <property type="protein sequence ID" value="QFI75523.1"/>
    <property type="molecule type" value="Genomic_DNA"/>
</dbReference>
<dbReference type="KEGG" id="bbet:F8237_25885"/>
<sequence>MASFNKFYCFVQDVANALHDMKTGTAQVYKVYLTNTAPVVTNTVYNTPADLAAGNGYTSGGNSIGTITGAQTTGTFKFVGGTDPAWTASGGSIGPFQYAVLYNATSSTKPLIGWWDYGVPITLTNGNTFTVDLDQVNGVLTIT</sequence>
<gene>
    <name evidence="1" type="ORF">F8237_25885</name>
</gene>
<evidence type="ECO:0000313" key="2">
    <source>
        <dbReference type="Proteomes" id="UP000325641"/>
    </source>
</evidence>
<dbReference type="Proteomes" id="UP000325641">
    <property type="component" value="Chromosome"/>
</dbReference>
<evidence type="ECO:0000313" key="1">
    <source>
        <dbReference type="EMBL" id="QFI75523.1"/>
    </source>
</evidence>
<protein>
    <submittedName>
        <fullName evidence="1">Uncharacterized protein</fullName>
    </submittedName>
</protein>
<dbReference type="RefSeq" id="WP_151649070.1">
    <property type="nucleotide sequence ID" value="NZ_CP044543.1"/>
</dbReference>
<reference evidence="2" key="1">
    <citation type="submission" date="2019-10" db="EMBL/GenBank/DDBJ databases">
        <title>Complete Genome Sequence of Bradyrhizobium betae type strain PL7HG1T.</title>
        <authorList>
            <person name="Bromfield E.S.P."/>
            <person name="Cloutier S."/>
        </authorList>
    </citation>
    <scope>NUCLEOTIDE SEQUENCE [LARGE SCALE GENOMIC DNA]</scope>
    <source>
        <strain evidence="2">PL7HG1</strain>
    </source>
</reference>
<accession>A0A5P6PDD5</accession>
<proteinExistence type="predicted"/>
<name>A0A5P6PDD5_9BRAD</name>
<dbReference type="AlphaFoldDB" id="A0A5P6PDD5"/>
<dbReference type="OrthoDB" id="8100555at2"/>
<organism evidence="1 2">
    <name type="scientific">Bradyrhizobium betae</name>
    <dbReference type="NCBI Taxonomy" id="244734"/>
    <lineage>
        <taxon>Bacteria</taxon>
        <taxon>Pseudomonadati</taxon>
        <taxon>Pseudomonadota</taxon>
        <taxon>Alphaproteobacteria</taxon>
        <taxon>Hyphomicrobiales</taxon>
        <taxon>Nitrobacteraceae</taxon>
        <taxon>Bradyrhizobium</taxon>
    </lineage>
</organism>